<dbReference type="InterPro" id="IPR001789">
    <property type="entry name" value="Sig_transdc_resp-reg_receiver"/>
</dbReference>
<protein>
    <submittedName>
        <fullName evidence="6">Transcriptional regulatory protein WalR</fullName>
    </submittedName>
</protein>
<keyword evidence="7" id="KW-1185">Reference proteome</keyword>
<dbReference type="PROSITE" id="PS50110">
    <property type="entry name" value="RESPONSE_REGULATORY"/>
    <property type="match status" value="1"/>
</dbReference>
<dbReference type="AlphaFoldDB" id="A0A5C5ZLI1"/>
<dbReference type="EMBL" id="SJPN01000028">
    <property type="protein sequence ID" value="TWT88068.1"/>
    <property type="molecule type" value="Genomic_DNA"/>
</dbReference>
<dbReference type="SMART" id="SM00448">
    <property type="entry name" value="REC"/>
    <property type="match status" value="1"/>
</dbReference>
<feature type="region of interest" description="Disordered" evidence="4">
    <location>
        <begin position="1"/>
        <end position="24"/>
    </location>
</feature>
<name>A0A5C5ZLI1_9BACT</name>
<dbReference type="SUPFAM" id="SSF52172">
    <property type="entry name" value="CheY-like"/>
    <property type="match status" value="1"/>
</dbReference>
<keyword evidence="1 3" id="KW-0597">Phosphoprotein</keyword>
<dbReference type="InterPro" id="IPR050595">
    <property type="entry name" value="Bact_response_regulator"/>
</dbReference>
<sequence length="156" mass="17530">MSAHTSWTPDGIQTTNDPNTQLSEGAIPRRRRILVADDSKTVRRLNERVLKQAGFDVLLAEDGRQAVEIALDQHPDLVVLDINMPELDGYGVCHELLAREDWSKDTPFIFLTCAEAPHLTALGNELGAFLPKPTQADVLLETVISLLTEFRRHRRH</sequence>
<evidence type="ECO:0000256" key="4">
    <source>
        <dbReference type="SAM" id="MobiDB-lite"/>
    </source>
</evidence>
<evidence type="ECO:0000313" key="7">
    <source>
        <dbReference type="Proteomes" id="UP000320176"/>
    </source>
</evidence>
<keyword evidence="2" id="KW-0902">Two-component regulatory system</keyword>
<dbReference type="PANTHER" id="PTHR44591:SF14">
    <property type="entry name" value="PROTEIN PILG"/>
    <property type="match status" value="1"/>
</dbReference>
<dbReference type="GO" id="GO:0000160">
    <property type="term" value="P:phosphorelay signal transduction system"/>
    <property type="evidence" value="ECO:0007669"/>
    <property type="project" value="UniProtKB-KW"/>
</dbReference>
<feature type="modified residue" description="4-aspartylphosphate" evidence="3">
    <location>
        <position position="81"/>
    </location>
</feature>
<evidence type="ECO:0000256" key="3">
    <source>
        <dbReference type="PROSITE-ProRule" id="PRU00169"/>
    </source>
</evidence>
<feature type="domain" description="Response regulatory" evidence="5">
    <location>
        <begin position="32"/>
        <end position="147"/>
    </location>
</feature>
<evidence type="ECO:0000313" key="6">
    <source>
        <dbReference type="EMBL" id="TWT88068.1"/>
    </source>
</evidence>
<comment type="caution">
    <text evidence="6">The sequence shown here is derived from an EMBL/GenBank/DDBJ whole genome shotgun (WGS) entry which is preliminary data.</text>
</comment>
<dbReference type="Pfam" id="PF00072">
    <property type="entry name" value="Response_reg"/>
    <property type="match status" value="1"/>
</dbReference>
<proteinExistence type="predicted"/>
<gene>
    <name evidence="6" type="primary">walR_2</name>
    <name evidence="6" type="ORF">Pla52n_69190</name>
</gene>
<dbReference type="Gene3D" id="3.40.50.2300">
    <property type="match status" value="1"/>
</dbReference>
<dbReference type="OrthoDB" id="9813953at2"/>
<dbReference type="Proteomes" id="UP000320176">
    <property type="component" value="Unassembled WGS sequence"/>
</dbReference>
<dbReference type="InterPro" id="IPR011006">
    <property type="entry name" value="CheY-like_superfamily"/>
</dbReference>
<reference evidence="6 7" key="1">
    <citation type="submission" date="2019-02" db="EMBL/GenBank/DDBJ databases">
        <title>Deep-cultivation of Planctomycetes and their phenomic and genomic characterization uncovers novel biology.</title>
        <authorList>
            <person name="Wiegand S."/>
            <person name="Jogler M."/>
            <person name="Boedeker C."/>
            <person name="Pinto D."/>
            <person name="Vollmers J."/>
            <person name="Rivas-Marin E."/>
            <person name="Kohn T."/>
            <person name="Peeters S.H."/>
            <person name="Heuer A."/>
            <person name="Rast P."/>
            <person name="Oberbeckmann S."/>
            <person name="Bunk B."/>
            <person name="Jeske O."/>
            <person name="Meyerdierks A."/>
            <person name="Storesund J.E."/>
            <person name="Kallscheuer N."/>
            <person name="Luecker S."/>
            <person name="Lage O.M."/>
            <person name="Pohl T."/>
            <person name="Merkel B.J."/>
            <person name="Hornburger P."/>
            <person name="Mueller R.-W."/>
            <person name="Bruemmer F."/>
            <person name="Labrenz M."/>
            <person name="Spormann A.M."/>
            <person name="Op Den Camp H."/>
            <person name="Overmann J."/>
            <person name="Amann R."/>
            <person name="Jetten M.S.M."/>
            <person name="Mascher T."/>
            <person name="Medema M.H."/>
            <person name="Devos D.P."/>
            <person name="Kaster A.-K."/>
            <person name="Ovreas L."/>
            <person name="Rohde M."/>
            <person name="Galperin M.Y."/>
            <person name="Jogler C."/>
        </authorList>
    </citation>
    <scope>NUCLEOTIDE SEQUENCE [LARGE SCALE GENOMIC DNA]</scope>
    <source>
        <strain evidence="6 7">Pla52n</strain>
    </source>
</reference>
<accession>A0A5C5ZLI1</accession>
<evidence type="ECO:0000256" key="2">
    <source>
        <dbReference type="ARBA" id="ARBA00023012"/>
    </source>
</evidence>
<dbReference type="RefSeq" id="WP_146523758.1">
    <property type="nucleotide sequence ID" value="NZ_CP151726.1"/>
</dbReference>
<evidence type="ECO:0000256" key="1">
    <source>
        <dbReference type="ARBA" id="ARBA00022553"/>
    </source>
</evidence>
<dbReference type="CDD" id="cd17574">
    <property type="entry name" value="REC_OmpR"/>
    <property type="match status" value="1"/>
</dbReference>
<organism evidence="6 7">
    <name type="scientific">Stieleria varia</name>
    <dbReference type="NCBI Taxonomy" id="2528005"/>
    <lineage>
        <taxon>Bacteria</taxon>
        <taxon>Pseudomonadati</taxon>
        <taxon>Planctomycetota</taxon>
        <taxon>Planctomycetia</taxon>
        <taxon>Pirellulales</taxon>
        <taxon>Pirellulaceae</taxon>
        <taxon>Stieleria</taxon>
    </lineage>
</organism>
<feature type="compositionally biased region" description="Polar residues" evidence="4">
    <location>
        <begin position="1"/>
        <end position="23"/>
    </location>
</feature>
<evidence type="ECO:0000259" key="5">
    <source>
        <dbReference type="PROSITE" id="PS50110"/>
    </source>
</evidence>
<dbReference type="PANTHER" id="PTHR44591">
    <property type="entry name" value="STRESS RESPONSE REGULATOR PROTEIN 1"/>
    <property type="match status" value="1"/>
</dbReference>